<gene>
    <name evidence="1" type="ORF">SAMN05421544_12616</name>
</gene>
<dbReference type="Pfam" id="PF21983">
    <property type="entry name" value="NikA-like"/>
    <property type="match status" value="1"/>
</dbReference>
<sequence length="142" mass="16690">MEENIFELLDDEFWEDISEDVAKQSLAEKRKEWGALGGRPSVLNENRILNKTIRYAPSEWTEVERMAKAFGLSYSEYIRRCSLHKRMPDPERSVTLTKSATNFKRLSNALRMGIFNDEERARFLNELEEVIFLIKKELKDGN</sequence>
<dbReference type="AlphaFoldDB" id="A0A1G7FRU1"/>
<dbReference type="EMBL" id="FNAS01000026">
    <property type="protein sequence ID" value="SDE78522.1"/>
    <property type="molecule type" value="Genomic_DNA"/>
</dbReference>
<dbReference type="InterPro" id="IPR053842">
    <property type="entry name" value="NikA-like"/>
</dbReference>
<evidence type="ECO:0000313" key="1">
    <source>
        <dbReference type="EMBL" id="SDE78522.1"/>
    </source>
</evidence>
<proteinExistence type="predicted"/>
<dbReference type="Proteomes" id="UP000198517">
    <property type="component" value="Unassembled WGS sequence"/>
</dbReference>
<keyword evidence="2" id="KW-1185">Reference proteome</keyword>
<evidence type="ECO:0000313" key="2">
    <source>
        <dbReference type="Proteomes" id="UP000198517"/>
    </source>
</evidence>
<reference evidence="1 2" key="1">
    <citation type="submission" date="2016-10" db="EMBL/GenBank/DDBJ databases">
        <authorList>
            <person name="de Groot N.N."/>
        </authorList>
    </citation>
    <scope>NUCLEOTIDE SEQUENCE [LARGE SCALE GENOMIC DNA]</scope>
    <source>
        <strain evidence="1 2">DSM 24015</strain>
    </source>
</reference>
<protein>
    <submittedName>
        <fullName evidence="1">Uncharacterized protein</fullName>
    </submittedName>
</protein>
<dbReference type="STRING" id="1071918.SAMN05421544_12616"/>
<accession>A0A1G7FRU1</accession>
<organism evidence="1 2">
    <name type="scientific">Riemerella columbipharyngis</name>
    <dbReference type="NCBI Taxonomy" id="1071918"/>
    <lineage>
        <taxon>Bacteria</taxon>
        <taxon>Pseudomonadati</taxon>
        <taxon>Bacteroidota</taxon>
        <taxon>Flavobacteriia</taxon>
        <taxon>Flavobacteriales</taxon>
        <taxon>Weeksellaceae</taxon>
        <taxon>Riemerella</taxon>
    </lineage>
</organism>
<dbReference type="RefSeq" id="WP_245688990.1">
    <property type="nucleotide sequence ID" value="NZ_FNAS01000026.1"/>
</dbReference>
<name>A0A1G7FRU1_9FLAO</name>